<accession>A0A169P5N0</accession>
<dbReference type="AlphaFoldDB" id="A0A169P5N0"/>
<feature type="region of interest" description="Disordered" evidence="1">
    <location>
        <begin position="15"/>
        <end position="106"/>
    </location>
</feature>
<proteinExistence type="predicted"/>
<dbReference type="Proteomes" id="UP000217676">
    <property type="component" value="Chromosome"/>
</dbReference>
<evidence type="ECO:0000313" key="2">
    <source>
        <dbReference type="EMBL" id="BAU86538.1"/>
    </source>
</evidence>
<evidence type="ECO:0000313" key="3">
    <source>
        <dbReference type="Proteomes" id="UP000217676"/>
    </source>
</evidence>
<dbReference type="KEGG" id="slau:SLA_5669"/>
<sequence length="209" mass="20132">MTGLMAFELRVAQLGEPGGGQGGVVEPGVGGEGGGELADEVAEGGAVEAEETAGADEEVERVGGGPAVEGERAGVDPPASVRAAAGGEGEGGAVVEGDGVRGRGGGARCAAGFRRGGAVGRVLDGSRDDDLLVRELGEGLREQPGGYPIPALGGEFGGTEQGRPGGGCGGVESRGAGDVDTGTPRGGTAVGGRSGAVGRRGRWGGWGGW</sequence>
<feature type="compositionally biased region" description="Acidic residues" evidence="1">
    <location>
        <begin position="37"/>
        <end position="59"/>
    </location>
</feature>
<reference evidence="2 3" key="1">
    <citation type="journal article" date="2016" name="Genome Announc.">
        <title>Complete Genome Sequence of Thiostrepton-Producing Streptomyces laurentii ATCC 31255.</title>
        <authorList>
            <person name="Doi K."/>
            <person name="Fujino Y."/>
            <person name="Nagayoshi Y."/>
            <person name="Ohshima T."/>
            <person name="Ogata S."/>
        </authorList>
    </citation>
    <scope>NUCLEOTIDE SEQUENCE [LARGE SCALE GENOMIC DNA]</scope>
    <source>
        <strain evidence="2 3">ATCC 31255</strain>
    </source>
</reference>
<feature type="compositionally biased region" description="Gly residues" evidence="1">
    <location>
        <begin position="184"/>
        <end position="195"/>
    </location>
</feature>
<organism evidence="2 3">
    <name type="scientific">Streptomyces laurentii</name>
    <dbReference type="NCBI Taxonomy" id="39478"/>
    <lineage>
        <taxon>Bacteria</taxon>
        <taxon>Bacillati</taxon>
        <taxon>Actinomycetota</taxon>
        <taxon>Actinomycetes</taxon>
        <taxon>Kitasatosporales</taxon>
        <taxon>Streptomycetaceae</taxon>
        <taxon>Streptomyces</taxon>
    </lineage>
</organism>
<name>A0A169P5N0_STRLU</name>
<keyword evidence="3" id="KW-1185">Reference proteome</keyword>
<dbReference type="EMBL" id="AP017424">
    <property type="protein sequence ID" value="BAU86538.1"/>
    <property type="molecule type" value="Genomic_DNA"/>
</dbReference>
<feature type="compositionally biased region" description="Gly residues" evidence="1">
    <location>
        <begin position="16"/>
        <end position="36"/>
    </location>
</feature>
<gene>
    <name evidence="2" type="ORF">SLA_5669</name>
</gene>
<evidence type="ECO:0000256" key="1">
    <source>
        <dbReference type="SAM" id="MobiDB-lite"/>
    </source>
</evidence>
<protein>
    <submittedName>
        <fullName evidence="2">Non-ribosomal peptide synthetase</fullName>
    </submittedName>
</protein>
<feature type="compositionally biased region" description="Gly residues" evidence="1">
    <location>
        <begin position="158"/>
        <end position="172"/>
    </location>
</feature>
<feature type="region of interest" description="Disordered" evidence="1">
    <location>
        <begin position="158"/>
        <end position="209"/>
    </location>
</feature>